<protein>
    <submittedName>
        <fullName evidence="2">Uncharacterized protein</fullName>
    </submittedName>
</protein>
<reference evidence="2 3" key="1">
    <citation type="submission" date="2016-08" db="EMBL/GenBank/DDBJ databases">
        <title>Evolution of the type three secretion system and type three effector repertoires in Xanthomonas.</title>
        <authorList>
            <person name="Merda D."/>
            <person name="Briand M."/>
            <person name="Bosis E."/>
            <person name="Rousseau C."/>
            <person name="Portier P."/>
            <person name="Jacques M.-A."/>
            <person name="Fischer-Le Saux M."/>
        </authorList>
    </citation>
    <scope>NUCLEOTIDE SEQUENCE [LARGE SCALE GENOMIC DNA]</scope>
    <source>
        <strain evidence="2 3">CFBP 4691</strain>
    </source>
</reference>
<dbReference type="AlphaFoldDB" id="A0A2S6ZG88"/>
<dbReference type="EMBL" id="MIGX01000030">
    <property type="protein sequence ID" value="PPT91262.1"/>
    <property type="molecule type" value="Genomic_DNA"/>
</dbReference>
<organism evidence="2 3">
    <name type="scientific">Xanthomonas theicola</name>
    <dbReference type="NCBI Taxonomy" id="56464"/>
    <lineage>
        <taxon>Bacteria</taxon>
        <taxon>Pseudomonadati</taxon>
        <taxon>Pseudomonadota</taxon>
        <taxon>Gammaproteobacteria</taxon>
        <taxon>Lysobacterales</taxon>
        <taxon>Lysobacteraceae</taxon>
        <taxon>Xanthomonas</taxon>
    </lineage>
</organism>
<accession>A0A2S6ZG88</accession>
<dbReference type="RefSeq" id="WP_185817374.1">
    <property type="nucleotide sequence ID" value="NZ_CP049017.1"/>
</dbReference>
<keyword evidence="3" id="KW-1185">Reference proteome</keyword>
<feature type="region of interest" description="Disordered" evidence="1">
    <location>
        <begin position="19"/>
        <end position="61"/>
    </location>
</feature>
<sequence length="61" mass="6653">MPRKNRRCACLARERCRRHGERTDRTGATDAGVRKRAAAASMNHTTPGVAAPRPGPCPLLE</sequence>
<gene>
    <name evidence="2" type="ORF">XthCFBP4691_08280</name>
</gene>
<name>A0A2S6ZG88_9XANT</name>
<evidence type="ECO:0000313" key="3">
    <source>
        <dbReference type="Proteomes" id="UP000239898"/>
    </source>
</evidence>
<comment type="caution">
    <text evidence="2">The sequence shown here is derived from an EMBL/GenBank/DDBJ whole genome shotgun (WGS) entry which is preliminary data.</text>
</comment>
<dbReference type="Proteomes" id="UP000239898">
    <property type="component" value="Unassembled WGS sequence"/>
</dbReference>
<evidence type="ECO:0000256" key="1">
    <source>
        <dbReference type="SAM" id="MobiDB-lite"/>
    </source>
</evidence>
<evidence type="ECO:0000313" key="2">
    <source>
        <dbReference type="EMBL" id="PPT91262.1"/>
    </source>
</evidence>
<proteinExistence type="predicted"/>